<organism evidence="1">
    <name type="scientific">bioreactor metagenome</name>
    <dbReference type="NCBI Taxonomy" id="1076179"/>
    <lineage>
        <taxon>unclassified sequences</taxon>
        <taxon>metagenomes</taxon>
        <taxon>ecological metagenomes</taxon>
    </lineage>
</organism>
<accession>A0A645IAP4</accession>
<comment type="caution">
    <text evidence="1">The sequence shown here is derived from an EMBL/GenBank/DDBJ whole genome shotgun (WGS) entry which is preliminary data.</text>
</comment>
<dbReference type="EMBL" id="VSSQ01103659">
    <property type="protein sequence ID" value="MPN44503.1"/>
    <property type="molecule type" value="Genomic_DNA"/>
</dbReference>
<sequence length="99" mass="10347">MNTVTMYVTGILQLMMPFAIRYTPPIISATAHVSPIQPPMLPKAASAKDGSSATLPAFKSASGVAVVTASAPGVTHPVIRLGYDAKRKARPARAGLIKF</sequence>
<protein>
    <submittedName>
        <fullName evidence="1">Uncharacterized protein</fullName>
    </submittedName>
</protein>
<dbReference type="AlphaFoldDB" id="A0A645IAP4"/>
<name>A0A645IAP4_9ZZZZ</name>
<reference evidence="1" key="1">
    <citation type="submission" date="2019-08" db="EMBL/GenBank/DDBJ databases">
        <authorList>
            <person name="Kucharzyk K."/>
            <person name="Murdoch R.W."/>
            <person name="Higgins S."/>
            <person name="Loffler F."/>
        </authorList>
    </citation>
    <scope>NUCLEOTIDE SEQUENCE</scope>
</reference>
<evidence type="ECO:0000313" key="1">
    <source>
        <dbReference type="EMBL" id="MPN44503.1"/>
    </source>
</evidence>
<gene>
    <name evidence="1" type="ORF">SDC9_192068</name>
</gene>
<proteinExistence type="predicted"/>